<dbReference type="SUPFAM" id="SSF55874">
    <property type="entry name" value="ATPase domain of HSP90 chaperone/DNA topoisomerase II/histidine kinase"/>
    <property type="match status" value="1"/>
</dbReference>
<dbReference type="PANTHER" id="PTHR34220">
    <property type="entry name" value="SENSOR HISTIDINE KINASE YPDA"/>
    <property type="match status" value="1"/>
</dbReference>
<dbReference type="Gene3D" id="3.30.565.10">
    <property type="entry name" value="Histidine kinase-like ATPase, C-terminal domain"/>
    <property type="match status" value="1"/>
</dbReference>
<dbReference type="PROSITE" id="PS50885">
    <property type="entry name" value="HAMP"/>
    <property type="match status" value="1"/>
</dbReference>
<evidence type="ECO:0000256" key="2">
    <source>
        <dbReference type="ARBA" id="ARBA00022475"/>
    </source>
</evidence>
<keyword evidence="3" id="KW-0597">Phosphoprotein</keyword>
<feature type="domain" description="HAMP" evidence="9">
    <location>
        <begin position="304"/>
        <end position="356"/>
    </location>
</feature>
<evidence type="ECO:0000256" key="3">
    <source>
        <dbReference type="ARBA" id="ARBA00022553"/>
    </source>
</evidence>
<reference evidence="10 11" key="2">
    <citation type="journal article" date="2013" name="Genome Announc.">
        <title>Genome Sequence of Growth-Improving Paenibacillus mucilaginosus Strain KNP414.</title>
        <authorList>
            <person name="Lu J.J."/>
            <person name="Wang J.F."/>
            <person name="Hu X.F."/>
        </authorList>
    </citation>
    <scope>NUCLEOTIDE SEQUENCE [LARGE SCALE GENOMIC DNA]</scope>
    <source>
        <strain evidence="10 11">KNP414</strain>
    </source>
</reference>
<dbReference type="HOGENOM" id="CLU_020473_6_1_9"/>
<gene>
    <name evidence="10" type="ordered locus">KNP414_05239</name>
</gene>
<comment type="subcellular location">
    <subcellularLocation>
        <location evidence="1">Cell membrane</location>
        <topology evidence="1">Multi-pass membrane protein</topology>
    </subcellularLocation>
</comment>
<proteinExistence type="predicted"/>
<dbReference type="EMBL" id="CP002869">
    <property type="protein sequence ID" value="AEI43763.1"/>
    <property type="molecule type" value="Genomic_DNA"/>
</dbReference>
<name>F8FC02_PAEMK</name>
<dbReference type="Pfam" id="PF00672">
    <property type="entry name" value="HAMP"/>
    <property type="match status" value="1"/>
</dbReference>
<sequence>MLRGSFYKRIQASFLVFILVPVMAVSVVSYQVTKSTLMEKIRLTNQSVLDLMAKDITKLIDDLSYTTHYFARDASVRRQLVSFADTKGIEDYSAYRRYMEIQGIFESIAMKSLNKDIRMYLANPHGFIIPYMDIPGGTGSGIEEMRHDYEALRPKISLTASDGLQWLGSVRGAADAPGSPGYYYIARVVTGESPEQRELAALMVGISAAYFESLFEPFREGAFALFASDGARVAGSAALPYTAEEAAGDEVRNETILPKGGWKLVYQTPKHSITGEITQAFFWSALFIFLFSGLFLLLSVFLAKRLHLPVKRLQALAKQYGQGNRKLRYQPSGIDEIEELGGAVNGMLDDIDKLIAGIEEEQHQKRVLELQALYAQIRPHFLLNTLNSVRCSLVLEGDRRHGGQIESLMSLLRAYMKAGELATLRSECQLLRHYTDIMEMRSDRQIGLEIMLPPELEEFPMPMLALQPLIENAVVHGLSDREEGARIEVEVRRDADRVEILIRDNGAGAPQARLDELNRLLGAGGADETAAYERVGLYNVLQRLRLTFGEGAAMKLSPGPVEGLEVLLRLPDSAGLGAGPAGRTGEERQGRLPTAG</sequence>
<dbReference type="InterPro" id="IPR003660">
    <property type="entry name" value="HAMP_dom"/>
</dbReference>
<dbReference type="CDD" id="cd06225">
    <property type="entry name" value="HAMP"/>
    <property type="match status" value="1"/>
</dbReference>
<organism evidence="10 11">
    <name type="scientific">Paenibacillus mucilaginosus (strain KNP414)</name>
    <dbReference type="NCBI Taxonomy" id="1036673"/>
    <lineage>
        <taxon>Bacteria</taxon>
        <taxon>Bacillati</taxon>
        <taxon>Bacillota</taxon>
        <taxon>Bacilli</taxon>
        <taxon>Bacillales</taxon>
        <taxon>Paenibacillaceae</taxon>
        <taxon>Paenibacillus</taxon>
    </lineage>
</organism>
<keyword evidence="6 8" id="KW-0472">Membrane</keyword>
<dbReference type="SMART" id="SM00304">
    <property type="entry name" value="HAMP"/>
    <property type="match status" value="1"/>
</dbReference>
<accession>F8FC02</accession>
<keyword evidence="8" id="KW-1133">Transmembrane helix</keyword>
<evidence type="ECO:0000256" key="5">
    <source>
        <dbReference type="ARBA" id="ARBA00022777"/>
    </source>
</evidence>
<evidence type="ECO:0000256" key="7">
    <source>
        <dbReference type="SAM" id="MobiDB-lite"/>
    </source>
</evidence>
<protein>
    <submittedName>
        <fullName evidence="10">Integral membrane sensor signal transduction histidine kinase</fullName>
    </submittedName>
</protein>
<evidence type="ECO:0000256" key="1">
    <source>
        <dbReference type="ARBA" id="ARBA00004651"/>
    </source>
</evidence>
<dbReference type="SUPFAM" id="SSF158472">
    <property type="entry name" value="HAMP domain-like"/>
    <property type="match status" value="1"/>
</dbReference>
<dbReference type="GO" id="GO:0000155">
    <property type="term" value="F:phosphorelay sensor kinase activity"/>
    <property type="evidence" value="ECO:0007669"/>
    <property type="project" value="InterPro"/>
</dbReference>
<dbReference type="Pfam" id="PF02518">
    <property type="entry name" value="HATPase_c"/>
    <property type="match status" value="1"/>
</dbReference>
<dbReference type="InterPro" id="IPR036890">
    <property type="entry name" value="HATPase_C_sf"/>
</dbReference>
<evidence type="ECO:0000256" key="8">
    <source>
        <dbReference type="SAM" id="Phobius"/>
    </source>
</evidence>
<evidence type="ECO:0000313" key="11">
    <source>
        <dbReference type="Proteomes" id="UP000006620"/>
    </source>
</evidence>
<evidence type="ECO:0000256" key="4">
    <source>
        <dbReference type="ARBA" id="ARBA00022679"/>
    </source>
</evidence>
<evidence type="ECO:0000256" key="6">
    <source>
        <dbReference type="ARBA" id="ARBA00023136"/>
    </source>
</evidence>
<dbReference type="Pfam" id="PF06580">
    <property type="entry name" value="His_kinase"/>
    <property type="match status" value="1"/>
</dbReference>
<dbReference type="InterPro" id="IPR010559">
    <property type="entry name" value="Sig_transdc_His_kin_internal"/>
</dbReference>
<keyword evidence="8" id="KW-0812">Transmembrane</keyword>
<dbReference type="InterPro" id="IPR003594">
    <property type="entry name" value="HATPase_dom"/>
</dbReference>
<reference evidence="11" key="1">
    <citation type="submission" date="2011-06" db="EMBL/GenBank/DDBJ databases">
        <title>Complete genome sequence of Paenibacillus mucilaginosus KNP414.</title>
        <authorList>
            <person name="Wang J."/>
            <person name="Hu S."/>
            <person name="Hu X."/>
            <person name="Zhang B."/>
            <person name="Dong D."/>
            <person name="Zhang S."/>
            <person name="Zhao K."/>
            <person name="Wu D."/>
        </authorList>
    </citation>
    <scope>NUCLEOTIDE SEQUENCE [LARGE SCALE GENOMIC DNA]</scope>
    <source>
        <strain evidence="11">KNP414</strain>
    </source>
</reference>
<feature type="region of interest" description="Disordered" evidence="7">
    <location>
        <begin position="574"/>
        <end position="596"/>
    </location>
</feature>
<evidence type="ECO:0000259" key="9">
    <source>
        <dbReference type="PROSITE" id="PS50885"/>
    </source>
</evidence>
<feature type="transmembrane region" description="Helical" evidence="8">
    <location>
        <begin position="280"/>
        <end position="303"/>
    </location>
</feature>
<dbReference type="Proteomes" id="UP000006620">
    <property type="component" value="Chromosome"/>
</dbReference>
<dbReference type="PANTHER" id="PTHR34220:SF7">
    <property type="entry name" value="SENSOR HISTIDINE KINASE YPDA"/>
    <property type="match status" value="1"/>
</dbReference>
<dbReference type="KEGG" id="pms:KNP414_05239"/>
<keyword evidence="4" id="KW-0808">Transferase</keyword>
<keyword evidence="5 10" id="KW-0418">Kinase</keyword>
<dbReference type="InterPro" id="IPR050640">
    <property type="entry name" value="Bact_2-comp_sensor_kinase"/>
</dbReference>
<dbReference type="GO" id="GO:0005886">
    <property type="term" value="C:plasma membrane"/>
    <property type="evidence" value="ECO:0007669"/>
    <property type="project" value="UniProtKB-SubCell"/>
</dbReference>
<dbReference type="Gene3D" id="6.10.340.10">
    <property type="match status" value="1"/>
</dbReference>
<dbReference type="PATRIC" id="fig|1036673.3.peg.4850"/>
<dbReference type="RefSeq" id="WP_013918916.1">
    <property type="nucleotide sequence ID" value="NC_015690.1"/>
</dbReference>
<evidence type="ECO:0000313" key="10">
    <source>
        <dbReference type="EMBL" id="AEI43763.1"/>
    </source>
</evidence>
<dbReference type="AlphaFoldDB" id="F8FC02"/>
<keyword evidence="2" id="KW-1003">Cell membrane</keyword>